<comment type="caution">
    <text evidence="2">The sequence shown here is derived from an EMBL/GenBank/DDBJ whole genome shotgun (WGS) entry which is preliminary data.</text>
</comment>
<evidence type="ECO:0000256" key="1">
    <source>
        <dbReference type="SAM" id="Phobius"/>
    </source>
</evidence>
<organism evidence="2">
    <name type="scientific">marine sediment metagenome</name>
    <dbReference type="NCBI Taxonomy" id="412755"/>
    <lineage>
        <taxon>unclassified sequences</taxon>
        <taxon>metagenomes</taxon>
        <taxon>ecological metagenomes</taxon>
    </lineage>
</organism>
<evidence type="ECO:0000313" key="2">
    <source>
        <dbReference type="EMBL" id="KKN83078.1"/>
    </source>
</evidence>
<gene>
    <name evidence="2" type="ORF">LCGC14_0303440</name>
</gene>
<feature type="transmembrane region" description="Helical" evidence="1">
    <location>
        <begin position="13"/>
        <end position="31"/>
    </location>
</feature>
<dbReference type="EMBL" id="LAZR01000191">
    <property type="protein sequence ID" value="KKN83078.1"/>
    <property type="molecule type" value="Genomic_DNA"/>
</dbReference>
<reference evidence="2" key="1">
    <citation type="journal article" date="2015" name="Nature">
        <title>Complex archaea that bridge the gap between prokaryotes and eukaryotes.</title>
        <authorList>
            <person name="Spang A."/>
            <person name="Saw J.H."/>
            <person name="Jorgensen S.L."/>
            <person name="Zaremba-Niedzwiedzka K."/>
            <person name="Martijn J."/>
            <person name="Lind A.E."/>
            <person name="van Eijk R."/>
            <person name="Schleper C."/>
            <person name="Guy L."/>
            <person name="Ettema T.J."/>
        </authorList>
    </citation>
    <scope>NUCLEOTIDE SEQUENCE</scope>
</reference>
<dbReference type="AlphaFoldDB" id="A0A0F9WVV5"/>
<keyword evidence="1" id="KW-0472">Membrane</keyword>
<proteinExistence type="predicted"/>
<name>A0A0F9WVV5_9ZZZZ</name>
<protein>
    <submittedName>
        <fullName evidence="2">Uncharacterized protein</fullName>
    </submittedName>
</protein>
<keyword evidence="1" id="KW-1133">Transmembrane helix</keyword>
<accession>A0A0F9WVV5</accession>
<keyword evidence="1" id="KW-0812">Transmembrane</keyword>
<feature type="transmembrane region" description="Helical" evidence="1">
    <location>
        <begin position="71"/>
        <end position="94"/>
    </location>
</feature>
<sequence length="118" mass="13315">MDFINTIQNNWELTLLGISGIFIILGVARMTNNKKSDFYIEGVLIILGAAGIGIGLGYLLFENFIEPNKEILAAVVFIGAVFILWVAWPILAIANKTIRKKKSKKKRSKKHRSKRKKK</sequence>
<feature type="transmembrane region" description="Helical" evidence="1">
    <location>
        <begin position="38"/>
        <end position="59"/>
    </location>
</feature>